<sequence>MEPFAVAFGGQGSAWLETLEELVSAAGIESELAALAGEVELLLEPVAKELVVVSPDRLRAAAVGTCAGRRRRGPRWTST</sequence>
<name>X7XU27_MYCKA</name>
<accession>X7XU27</accession>
<gene>
    <name evidence="1" type="ORF">I545_6801</name>
</gene>
<dbReference type="EMBL" id="JAOA01000032">
    <property type="protein sequence ID" value="ETZ97664.1"/>
    <property type="molecule type" value="Genomic_DNA"/>
</dbReference>
<dbReference type="PATRIC" id="fig|1299326.3.peg.6531"/>
<organism evidence="1 2">
    <name type="scientific">Mycobacterium kansasii 662</name>
    <dbReference type="NCBI Taxonomy" id="1299326"/>
    <lineage>
        <taxon>Bacteria</taxon>
        <taxon>Bacillati</taxon>
        <taxon>Actinomycetota</taxon>
        <taxon>Actinomycetes</taxon>
        <taxon>Mycobacteriales</taxon>
        <taxon>Mycobacteriaceae</taxon>
        <taxon>Mycobacterium</taxon>
    </lineage>
</organism>
<evidence type="ECO:0000313" key="2">
    <source>
        <dbReference type="Proteomes" id="UP000020561"/>
    </source>
</evidence>
<evidence type="ECO:0000313" key="1">
    <source>
        <dbReference type="EMBL" id="ETZ97664.1"/>
    </source>
</evidence>
<dbReference type="AlphaFoldDB" id="X7XU27"/>
<comment type="caution">
    <text evidence="1">The sequence shown here is derived from an EMBL/GenBank/DDBJ whole genome shotgun (WGS) entry which is preliminary data.</text>
</comment>
<protein>
    <submittedName>
        <fullName evidence="1">Putative FATTY ACID SYNTHASE FAS domain protein</fullName>
    </submittedName>
</protein>
<dbReference type="Proteomes" id="UP000020561">
    <property type="component" value="Unassembled WGS sequence"/>
</dbReference>
<reference evidence="1 2" key="1">
    <citation type="submission" date="2013-12" db="EMBL/GenBank/DDBJ databases">
        <authorList>
            <person name="Brown-Elliot B."/>
            <person name="Wallace R."/>
            <person name="Lenaerts A."/>
            <person name="Ordway D."/>
            <person name="DeGroote M.A."/>
            <person name="Parker T."/>
            <person name="Sizemore C."/>
            <person name="Tallon L.J."/>
            <person name="Sadzewicz L.K."/>
            <person name="Sengamalay N."/>
            <person name="Fraser C.M."/>
            <person name="Hine E."/>
            <person name="Shefchek K.A."/>
            <person name="Das S.P."/>
            <person name="Tettelin H."/>
        </authorList>
    </citation>
    <scope>NUCLEOTIDE SEQUENCE [LARGE SCALE GENOMIC DNA]</scope>
    <source>
        <strain evidence="1 2">662</strain>
    </source>
</reference>
<proteinExistence type="predicted"/>